<evidence type="ECO:0000256" key="1">
    <source>
        <dbReference type="SAM" id="MobiDB-lite"/>
    </source>
</evidence>
<dbReference type="SMART" id="SM00404">
    <property type="entry name" value="PTPc_motif"/>
    <property type="match status" value="1"/>
</dbReference>
<feature type="compositionally biased region" description="Basic and acidic residues" evidence="1">
    <location>
        <begin position="98"/>
        <end position="112"/>
    </location>
</feature>
<dbReference type="Gene3D" id="3.90.190.10">
    <property type="entry name" value="Protein tyrosine phosphatase superfamily"/>
    <property type="match status" value="1"/>
</dbReference>
<dbReference type="STRING" id="1561998.A0A1I7UQJ6"/>
<feature type="domain" description="Tyrosine specific protein phosphatases" evidence="3">
    <location>
        <begin position="298"/>
        <end position="371"/>
    </location>
</feature>
<proteinExistence type="predicted"/>
<dbReference type="InterPro" id="IPR000242">
    <property type="entry name" value="PTP_cat"/>
</dbReference>
<sequence>MNRSQRSRRKKKTKTNGDRSERKTRGDKSERRKAKKKDVSERRKKKVSSSATPSSTASGSTGNSTGSTGNTAESTGNTAESNGNTAGQTSIIATEPCNTEKKEKEKEQWSGEETAKKMISNGLFDSSAIVSAYKDLSIDKPPATSCTVFTSNLPKIRAPDFPIPDEKLIKLSHAPENFICAAKVTVPEFSRTMILTQTPDVSEKQNIEDFWRMIFQEEIQSVVIAIMPLECSVTLQQLFPLLNGTFSNHGKMFLNNKKVESSVGMTSYSLEILPDGCSNSLLTTVYHIHNWRQKRGLDNVGELVSTIEKVVKTNENTVFMSMNGIGRAGTMLSLFTSMIHIRKGIEVNTKEIVQKLRSERCGIVDSAEQFGTIHRAMAFWFKNKSQDEEIQKKVNEFAPCVQ</sequence>
<feature type="domain" description="Tyrosine-protein phosphatase" evidence="2">
    <location>
        <begin position="152"/>
        <end position="380"/>
    </location>
</feature>
<dbReference type="InterPro" id="IPR003595">
    <property type="entry name" value="Tyr_Pase_cat"/>
</dbReference>
<evidence type="ECO:0000259" key="2">
    <source>
        <dbReference type="PROSITE" id="PS50055"/>
    </source>
</evidence>
<dbReference type="PANTHER" id="PTHR23219:SF18">
    <property type="entry name" value="TYROSINE-PROTEIN PHOSPHATASE DOMAIN-CONTAINING PROTEIN-RELATED"/>
    <property type="match status" value="1"/>
</dbReference>
<dbReference type="eggNOG" id="KOG0789">
    <property type="taxonomic scope" value="Eukaryota"/>
</dbReference>
<evidence type="ECO:0000313" key="4">
    <source>
        <dbReference type="Proteomes" id="UP000095282"/>
    </source>
</evidence>
<feature type="compositionally biased region" description="Basic residues" evidence="1">
    <location>
        <begin position="1"/>
        <end position="14"/>
    </location>
</feature>
<dbReference type="Proteomes" id="UP000095282">
    <property type="component" value="Unplaced"/>
</dbReference>
<feature type="compositionally biased region" description="Polar residues" evidence="1">
    <location>
        <begin position="80"/>
        <end position="92"/>
    </location>
</feature>
<feature type="compositionally biased region" description="Low complexity" evidence="1">
    <location>
        <begin position="48"/>
        <end position="79"/>
    </location>
</feature>
<evidence type="ECO:0000313" key="5">
    <source>
        <dbReference type="WBParaSite" id="Csp11.Scaffold630.g18345.t1"/>
    </source>
</evidence>
<dbReference type="InterPro" id="IPR000387">
    <property type="entry name" value="Tyr_Pase_dom"/>
</dbReference>
<dbReference type="Pfam" id="PF00102">
    <property type="entry name" value="Y_phosphatase"/>
    <property type="match status" value="1"/>
</dbReference>
<evidence type="ECO:0000259" key="3">
    <source>
        <dbReference type="PROSITE" id="PS50056"/>
    </source>
</evidence>
<dbReference type="SUPFAM" id="SSF52799">
    <property type="entry name" value="(Phosphotyrosine protein) phosphatases II"/>
    <property type="match status" value="1"/>
</dbReference>
<dbReference type="SMART" id="SM00194">
    <property type="entry name" value="PTPc"/>
    <property type="match status" value="1"/>
</dbReference>
<dbReference type="PROSITE" id="PS50055">
    <property type="entry name" value="TYR_PHOSPHATASE_PTP"/>
    <property type="match status" value="1"/>
</dbReference>
<keyword evidence="4" id="KW-1185">Reference proteome</keyword>
<dbReference type="InterPro" id="IPR029021">
    <property type="entry name" value="Prot-tyrosine_phosphatase-like"/>
</dbReference>
<dbReference type="CDD" id="cd00047">
    <property type="entry name" value="PTPc"/>
    <property type="match status" value="1"/>
</dbReference>
<name>A0A1I7UQJ6_9PELO</name>
<dbReference type="AlphaFoldDB" id="A0A1I7UQJ6"/>
<dbReference type="PROSITE" id="PS50056">
    <property type="entry name" value="TYR_PHOSPHATASE_2"/>
    <property type="match status" value="1"/>
</dbReference>
<dbReference type="PANTHER" id="PTHR23219">
    <property type="entry name" value="TYROSINE-PROTEIN PHOSPHATASE C15H7.3-RELATED"/>
    <property type="match status" value="1"/>
</dbReference>
<feature type="compositionally biased region" description="Basic residues" evidence="1">
    <location>
        <begin position="31"/>
        <end position="47"/>
    </location>
</feature>
<protein>
    <submittedName>
        <fullName evidence="5">Tyrosine-protein phosphatase domain-containing protein</fullName>
    </submittedName>
</protein>
<dbReference type="WBParaSite" id="Csp11.Scaffold630.g18345.t1">
    <property type="protein sequence ID" value="Csp11.Scaffold630.g18345.t1"/>
    <property type="gene ID" value="Csp11.Scaffold630.g18345"/>
</dbReference>
<feature type="compositionally biased region" description="Basic and acidic residues" evidence="1">
    <location>
        <begin position="15"/>
        <end position="30"/>
    </location>
</feature>
<feature type="region of interest" description="Disordered" evidence="1">
    <location>
        <begin position="1"/>
        <end position="112"/>
    </location>
</feature>
<accession>A0A1I7UQJ6</accession>
<organism evidence="4 5">
    <name type="scientific">Caenorhabditis tropicalis</name>
    <dbReference type="NCBI Taxonomy" id="1561998"/>
    <lineage>
        <taxon>Eukaryota</taxon>
        <taxon>Metazoa</taxon>
        <taxon>Ecdysozoa</taxon>
        <taxon>Nematoda</taxon>
        <taxon>Chromadorea</taxon>
        <taxon>Rhabditida</taxon>
        <taxon>Rhabditina</taxon>
        <taxon>Rhabditomorpha</taxon>
        <taxon>Rhabditoidea</taxon>
        <taxon>Rhabditidae</taxon>
        <taxon>Peloderinae</taxon>
        <taxon>Caenorhabditis</taxon>
    </lineage>
</organism>
<reference evidence="5" key="1">
    <citation type="submission" date="2016-11" db="UniProtKB">
        <authorList>
            <consortium name="WormBaseParasite"/>
        </authorList>
    </citation>
    <scope>IDENTIFICATION</scope>
</reference>
<dbReference type="GO" id="GO:0004725">
    <property type="term" value="F:protein tyrosine phosphatase activity"/>
    <property type="evidence" value="ECO:0007669"/>
    <property type="project" value="InterPro"/>
</dbReference>